<evidence type="ECO:0000313" key="3">
    <source>
        <dbReference type="EMBL" id="CAB4757543.1"/>
    </source>
</evidence>
<name>A0A6J7QBV6_9ZZZZ</name>
<dbReference type="EMBL" id="CAFBMH010000072">
    <property type="protein sequence ID" value="CAB4916409.1"/>
    <property type="molecule type" value="Genomic_DNA"/>
</dbReference>
<feature type="domain" description="TadE-like" evidence="2">
    <location>
        <begin position="10"/>
        <end position="52"/>
    </location>
</feature>
<evidence type="ECO:0000313" key="4">
    <source>
        <dbReference type="EMBL" id="CAB4835136.1"/>
    </source>
</evidence>
<dbReference type="InterPro" id="IPR012495">
    <property type="entry name" value="TadE-like_dom"/>
</dbReference>
<organism evidence="6">
    <name type="scientific">freshwater metagenome</name>
    <dbReference type="NCBI Taxonomy" id="449393"/>
    <lineage>
        <taxon>unclassified sequences</taxon>
        <taxon>metagenomes</taxon>
        <taxon>ecological metagenomes</taxon>
    </lineage>
</organism>
<proteinExistence type="predicted"/>
<evidence type="ECO:0000313" key="5">
    <source>
        <dbReference type="EMBL" id="CAB4916409.1"/>
    </source>
</evidence>
<sequence length="193" mass="20731">MLRRRLRERGTALVEGAIVMLPFFALILGLLEGSLLLSDSLATAHSAKAGARTASALGADSLTDYQVLAAIGREGRALRRSDINYIVIYEATSFGSEPSATCRAGTPVNGACNVYVSADLDRPSAQFGCQSATAFDGYWCPNTRKTALTLENGGPPDFVGVWISTTHHMVSGLVGKERTLTERSVLRIEPRRK</sequence>
<evidence type="ECO:0000313" key="6">
    <source>
        <dbReference type="EMBL" id="CAB5015137.1"/>
    </source>
</evidence>
<keyword evidence="1" id="KW-0472">Membrane</keyword>
<feature type="transmembrane region" description="Helical" evidence="1">
    <location>
        <begin position="12"/>
        <end position="31"/>
    </location>
</feature>
<evidence type="ECO:0000256" key="1">
    <source>
        <dbReference type="SAM" id="Phobius"/>
    </source>
</evidence>
<accession>A0A6J7QBV6</accession>
<keyword evidence="1" id="KW-0812">Transmembrane</keyword>
<keyword evidence="1" id="KW-1133">Transmembrane helix</keyword>
<evidence type="ECO:0000259" key="2">
    <source>
        <dbReference type="Pfam" id="PF07811"/>
    </source>
</evidence>
<dbReference type="EMBL" id="CAFBOS010000188">
    <property type="protein sequence ID" value="CAB5015137.1"/>
    <property type="molecule type" value="Genomic_DNA"/>
</dbReference>
<dbReference type="Pfam" id="PF07811">
    <property type="entry name" value="TadE"/>
    <property type="match status" value="1"/>
</dbReference>
<dbReference type="EMBL" id="CAEZYR010000091">
    <property type="protein sequence ID" value="CAB4757543.1"/>
    <property type="molecule type" value="Genomic_DNA"/>
</dbReference>
<dbReference type="AlphaFoldDB" id="A0A6J7QBV6"/>
<dbReference type="EMBL" id="CAFABA010000114">
    <property type="protein sequence ID" value="CAB4835136.1"/>
    <property type="molecule type" value="Genomic_DNA"/>
</dbReference>
<protein>
    <submittedName>
        <fullName evidence="6">Unannotated protein</fullName>
    </submittedName>
</protein>
<gene>
    <name evidence="3" type="ORF">UFOPK2754_02193</name>
    <name evidence="4" type="ORF">UFOPK3139_02323</name>
    <name evidence="5" type="ORF">UFOPK3543_01841</name>
    <name evidence="6" type="ORF">UFOPK3967_02451</name>
</gene>
<reference evidence="6" key="1">
    <citation type="submission" date="2020-05" db="EMBL/GenBank/DDBJ databases">
        <authorList>
            <person name="Chiriac C."/>
            <person name="Salcher M."/>
            <person name="Ghai R."/>
            <person name="Kavagutti S V."/>
        </authorList>
    </citation>
    <scope>NUCLEOTIDE SEQUENCE</scope>
</reference>